<dbReference type="PROSITE" id="PS50012">
    <property type="entry name" value="RCC1_3"/>
    <property type="match status" value="11"/>
</dbReference>
<dbReference type="EMBL" id="AP012057">
    <property type="protein sequence ID" value="BAN01316.1"/>
    <property type="molecule type" value="Genomic_DNA"/>
</dbReference>
<dbReference type="InterPro" id="IPR051553">
    <property type="entry name" value="Ran_GTPase-activating"/>
</dbReference>
<feature type="domain" description="Fibronectin type-III" evidence="5">
    <location>
        <begin position="1296"/>
        <end position="1392"/>
    </location>
</feature>
<dbReference type="GO" id="GO:0016798">
    <property type="term" value="F:hydrolase activity, acting on glycosyl bonds"/>
    <property type="evidence" value="ECO:0007669"/>
    <property type="project" value="UniProtKB-KW"/>
</dbReference>
<evidence type="ECO:0000313" key="6">
    <source>
        <dbReference type="EMBL" id="BAN01316.1"/>
    </source>
</evidence>
<keyword evidence="3" id="KW-0326">Glycosidase</keyword>
<name>A0A6C7EBC3_ILUCY</name>
<proteinExistence type="predicted"/>
<evidence type="ECO:0000256" key="4">
    <source>
        <dbReference type="SAM" id="MobiDB-lite"/>
    </source>
</evidence>
<sequence>MSVVMVGVPSPPAAADVAGAEPGSPRGAAAVIAAGREHTCAIDETAAVRCWGANGDGQLGLGDSVNRGDDPGEMGGALEAVDFGPGRTATAITAGAAHTCALLDNHTTKCWGNGFDGRLGNNATTNIGDGTGPTIAASPPIDFGPGRTATAITTGSAHTCALLDDHTTKCWGYGFYGRLGNNATTNIGDGTGPTIAASPPIDFGPGRTATAITTGSAHTCALLDNHTTKCWGYGFYGQLGNNATTNIGDGTGPTIAASPPIDLGPGRTATAITAGAAHTCALLDDHTTKCWGYGSDGQLGNNATTNIGDGTGPTIAASPPIDLGPGRTATAITASGFHTCALLDNHTTKCWGYGFSGQLGNNATTNIGDGTGPTIAASPPIDLGPGRTATAITAGEFHTCALLDDHTTKCWGNGFDGQLGNNATTNIGDGIGLSVAASDPVDLGQVVGVDAPPVTTQIATGGAHTCAILDDHTTKCWGNGFDGQLGNNATTTIGDGTGPTIAASPPIDFGPGRTATAITTSSAHTCALLDNHTTKCWGNGFDGRLGNNATTTIGDGTGPTIAASPPIDLGPGRTATAITTSSAHTCGLLDNHTTKCWGDGGFGRLGNNATTNIGDGTGPTIAASPPIDLGPGRTATAITAGEFHTCALLDDHTTKCWGYGFDGQLGNNATTNIGDGTGPTIAASPPIDLGPGRTATAITTGRFHTCALLDNHTTKCWGDGAYGQLGNNATTNIGDGTGPTIAASPPIDLGPGRTATAITTGSFHTCALLDDHTTKCWGSGFEGRLGNNATTNIGDGTGPTIAASPPIDLGPGRTATAITAGVFHTCALLDDHTTKCWGRGFFGRLGNNATTNIGDGPTRSVADSAPVPIGGHTSRSLDAGSEHTCVVLEDGGVACWGAAGSGRLGIGGVDDVGDDPAEVSGGFTRVDLGSGVTADAVAGGSAHTCVLLSDGTVKCFGSGGNGQLGNDATSNIGDGGVSVAGSSPVVLGAAAREVAVGGSHSCALLDNASLKCWGANGAGQLGQNDAASRGDSTGDMAALAPIQLGSGLTALTVTAGENHTCALLDDLAVKCWGANADGQLGQGDTDARGDAGGEMGDSLLAVSLGTDRVAVAVAAGANHTCALLDNRDVKCWGNNGAGQLGQGDTDARGDNGGEMGDSLLAVPLGQKATAIAAGSFHTCALLVDHSVVCWGGGANGRLGHGGGDNVGDSPGEVAAQIPVDLGAGRRAVAITAGDAHTCALLDDQTVKCWGDGDNGRIGQGDTVDLGDGPGELGDDLPPIRISADTRVLSVAAPPAAPTAVTPAYNPTSSDIALSWTDPGDDGGAAITGYIVQTSTDASTWTTRATTASATTSENIAGLTPGVPQRFRVAAVNGVGQGPWSMSSELFVPSEPPTVIIAAAAAQSDPTNADSVDFTVTFDTAVTGFTADDIILDGTAGAAIAAVSGSGATYTVTVSGMSSDGTITAEVRPLAALTSNGQVNPLGSNVASISRDATGPVATVALESGQAATTSDLPVEFSITFDENVTGFTSDDLAVGGTAGATTGTVTGSGATYTAAIADVTGSGTVTLTVEPGAVTDALGNSSTTIVTTGTVTYDATPVVSSLSPSRFVDTRPSGTTLDGQFEAAGKRDAGSEYTVQITGRGDVPDGAEAVIINVTAIFPESVGYVTVHPCVTPLPTASSLNYTAGVNLGNEIIAPLSATGTICLFTSAASHLAVDVTGYVANGSPVTPITPGRFLDTRPSGTTIDDTAVGGTKPAAGSTTTIPIAGRGDVPTDAAAVIVNITAIGAEGTGYITAHPCLDTPPNAASLNYVAGTNRGNELIATLDESGDLCLFTSTTTHLSADVVGYLPAGTTVTPNGPARLLDTRPSGVTIDSEHQAIGKRTADDEYTLQISGRSNVPTDATAAVLNITAIAPESTGFVTVHPCEPTLPTASSLNHITGVNGGNEIIARLSSAGTICLYTSSNTHLTVDIVAHIT</sequence>
<keyword evidence="2" id="KW-0677">Repeat</keyword>
<dbReference type="GO" id="GO:0005085">
    <property type="term" value="F:guanyl-nucleotide exchange factor activity"/>
    <property type="evidence" value="ECO:0007669"/>
    <property type="project" value="TreeGrafter"/>
</dbReference>
<dbReference type="InterPro" id="IPR009091">
    <property type="entry name" value="RCC1/BLIP-II"/>
</dbReference>
<dbReference type="CDD" id="cd00063">
    <property type="entry name" value="FN3"/>
    <property type="match status" value="1"/>
</dbReference>
<dbReference type="SMART" id="SM00060">
    <property type="entry name" value="FN3"/>
    <property type="match status" value="1"/>
</dbReference>
<evidence type="ECO:0000259" key="5">
    <source>
        <dbReference type="PROSITE" id="PS50853"/>
    </source>
</evidence>
<dbReference type="InterPro" id="IPR003961">
    <property type="entry name" value="FN3_dom"/>
</dbReference>
<dbReference type="PRINTS" id="PR00633">
    <property type="entry name" value="RCCNDNSATION"/>
</dbReference>
<dbReference type="Gene3D" id="2.130.10.30">
    <property type="entry name" value="Regulator of chromosome condensation 1/beta-lactamase-inhibitor protein II"/>
    <property type="match status" value="6"/>
</dbReference>
<dbReference type="Proteomes" id="UP000011863">
    <property type="component" value="Chromosome"/>
</dbReference>
<protein>
    <recommendedName>
        <fullName evidence="5">Fibronectin type-III domain-containing protein</fullName>
    </recommendedName>
</protein>
<dbReference type="Pfam" id="PF25390">
    <property type="entry name" value="WD40_RLD"/>
    <property type="match status" value="1"/>
</dbReference>
<dbReference type="SUPFAM" id="SSF50985">
    <property type="entry name" value="RCC1/BLIP-II"/>
    <property type="match status" value="3"/>
</dbReference>
<evidence type="ECO:0000256" key="3">
    <source>
        <dbReference type="ARBA" id="ARBA00023295"/>
    </source>
</evidence>
<dbReference type="InterPro" id="IPR058923">
    <property type="entry name" value="RCC1-like_dom"/>
</dbReference>
<dbReference type="PANTHER" id="PTHR45982:SF1">
    <property type="entry name" value="REGULATOR OF CHROMOSOME CONDENSATION"/>
    <property type="match status" value="1"/>
</dbReference>
<gene>
    <name evidence="6" type="ORF">YM304_10020</name>
</gene>
<evidence type="ECO:0000256" key="1">
    <source>
        <dbReference type="ARBA" id="ARBA00022658"/>
    </source>
</evidence>
<dbReference type="PANTHER" id="PTHR45982">
    <property type="entry name" value="REGULATOR OF CHROMOSOME CONDENSATION"/>
    <property type="match status" value="1"/>
</dbReference>
<dbReference type="GO" id="GO:0005975">
    <property type="term" value="P:carbohydrate metabolic process"/>
    <property type="evidence" value="ECO:0007669"/>
    <property type="project" value="UniProtKB-ARBA"/>
</dbReference>
<keyword evidence="7" id="KW-1185">Reference proteome</keyword>
<accession>A0A6C7EBC3</accession>
<dbReference type="Pfam" id="PF00041">
    <property type="entry name" value="fn3"/>
    <property type="match status" value="1"/>
</dbReference>
<dbReference type="SUPFAM" id="SSF49265">
    <property type="entry name" value="Fibronectin type III"/>
    <property type="match status" value="1"/>
</dbReference>
<evidence type="ECO:0000256" key="2">
    <source>
        <dbReference type="ARBA" id="ARBA00022737"/>
    </source>
</evidence>
<keyword evidence="1" id="KW-0344">Guanine-nucleotide releasing factor</keyword>
<dbReference type="InterPro" id="IPR000408">
    <property type="entry name" value="Reg_chr_condens"/>
</dbReference>
<keyword evidence="3" id="KW-0378">Hydrolase</keyword>
<feature type="region of interest" description="Disordered" evidence="4">
    <location>
        <begin position="854"/>
        <end position="876"/>
    </location>
</feature>
<dbReference type="PROSITE" id="PS50853">
    <property type="entry name" value="FN3"/>
    <property type="match status" value="1"/>
</dbReference>
<dbReference type="GO" id="GO:0005737">
    <property type="term" value="C:cytoplasm"/>
    <property type="evidence" value="ECO:0007669"/>
    <property type="project" value="TreeGrafter"/>
</dbReference>
<dbReference type="InterPro" id="IPR036116">
    <property type="entry name" value="FN3_sf"/>
</dbReference>
<reference evidence="6 7" key="1">
    <citation type="journal article" date="2013" name="Int. J. Syst. Evol. Microbiol.">
        <title>Ilumatobacter nonamiense sp. nov. and Ilumatobacter coccineum sp. nov., isolated from seashore sand.</title>
        <authorList>
            <person name="Matsumoto A."/>
            <person name="Kasai H."/>
            <person name="Matsuo Y."/>
            <person name="Shizuri Y."/>
            <person name="Ichikawa N."/>
            <person name="Fujita N."/>
            <person name="Omura S."/>
            <person name="Takahashi Y."/>
        </authorList>
    </citation>
    <scope>NUCLEOTIDE SEQUENCE [LARGE SCALE GENOMIC DNA]</scope>
    <source>
        <strain evidence="7">NBRC 103263 / KCTC 29153 / YM16-304</strain>
    </source>
</reference>
<dbReference type="InterPro" id="IPR013783">
    <property type="entry name" value="Ig-like_fold"/>
</dbReference>
<dbReference type="KEGG" id="aym:YM304_10020"/>
<evidence type="ECO:0000313" key="7">
    <source>
        <dbReference type="Proteomes" id="UP000011863"/>
    </source>
</evidence>
<organism evidence="6 7">
    <name type="scientific">Ilumatobacter coccineus (strain NBRC 103263 / KCTC 29153 / YM16-304)</name>
    <dbReference type="NCBI Taxonomy" id="1313172"/>
    <lineage>
        <taxon>Bacteria</taxon>
        <taxon>Bacillati</taxon>
        <taxon>Actinomycetota</taxon>
        <taxon>Acidimicrobiia</taxon>
        <taxon>Acidimicrobiales</taxon>
        <taxon>Ilumatobacteraceae</taxon>
        <taxon>Ilumatobacter</taxon>
    </lineage>
</organism>
<dbReference type="Pfam" id="PF13540">
    <property type="entry name" value="RCC1_2"/>
    <property type="match status" value="9"/>
</dbReference>
<dbReference type="Gene3D" id="2.60.40.10">
    <property type="entry name" value="Immunoglobulins"/>
    <property type="match status" value="1"/>
</dbReference>